<dbReference type="PANTHER" id="PTHR30329:SF21">
    <property type="entry name" value="LIPOPROTEIN YIAD-RELATED"/>
    <property type="match status" value="1"/>
</dbReference>
<organism evidence="5 6">
    <name type="scientific">Gymnodinialimonas ceratoperidinii</name>
    <dbReference type="NCBI Taxonomy" id="2856823"/>
    <lineage>
        <taxon>Bacteria</taxon>
        <taxon>Pseudomonadati</taxon>
        <taxon>Pseudomonadota</taxon>
        <taxon>Alphaproteobacteria</taxon>
        <taxon>Rhodobacterales</taxon>
        <taxon>Paracoccaceae</taxon>
        <taxon>Gymnodinialimonas</taxon>
    </lineage>
</organism>
<name>A0A8F6TWP2_9RHOB</name>
<reference evidence="5 6" key="1">
    <citation type="submission" date="2021-07" db="EMBL/GenBank/DDBJ databases">
        <title>A novel Jannaschia species isolated from marine dinoflagellate Ceratoperidinium margalefii.</title>
        <authorList>
            <person name="Jiang Y."/>
            <person name="Li Z."/>
        </authorList>
    </citation>
    <scope>NUCLEOTIDE SEQUENCE [LARGE SCALE GENOMIC DNA]</scope>
    <source>
        <strain evidence="5 6">J12C1-MA-4</strain>
    </source>
</reference>
<evidence type="ECO:0000256" key="1">
    <source>
        <dbReference type="PROSITE-ProRule" id="PRU00473"/>
    </source>
</evidence>
<dbReference type="InterPro" id="IPR050330">
    <property type="entry name" value="Bact_OuterMem_StrucFunc"/>
</dbReference>
<keyword evidence="3" id="KW-1133">Transmembrane helix</keyword>
<feature type="domain" description="OmpA-like" evidence="4">
    <location>
        <begin position="491"/>
        <end position="608"/>
    </location>
</feature>
<dbReference type="EMBL" id="CP079194">
    <property type="protein sequence ID" value="QXT40331.1"/>
    <property type="molecule type" value="Genomic_DNA"/>
</dbReference>
<sequence length="652" mass="68899">MSDNHRISALVGPASFVLAAGLAVVTAIFGAFTIEKRSTEDIRFSLQSDGIDWVEVSANGLQVFLDGTAPDEATRFRAETRASAIIDADRVINRLEVAAIETAAPPRFSLDMLRNGDGIQLIGLIPGPAGDEAFAVAEAIADIAGSAEVVNMVETADIAAPDTWDAALAFGLRALEALPRSKVTVLADRVEVEAVGETREQRAEFIARLQQDQPAGVEIVLDISAPRPVITPFTLRFVRNDGGARFETCTADTAEARDRIVAAGRAAGATGAVPCTIGLGVPSPSWGEAVATSLAALVELGEGSVTLSDADVTLIAAQGTSQDLFDTVVGELDAALPDVFSLQAVLPEPETEESAGPVRFSATFSEDEGARLRGRLPEGRIGDSVQAFATATFGADRLNMATRQVGDLPQGWSVRVMAGLTALAELEDGTLTVEPDLLRLAGRTGDDEMISRLTRQLSEDLGPGANFQMDVSYDETLDPVASQPTPEQCEARIREIQDETKITFDPGSTEINTTAGEVLDQIAEVLPDCLHVRMEIGGHTDAQGGETMNLNLSQARANAVLNGLLARGVLVSNLTAQGYGESQPIADNDTEEGREQNRRIDFRLLASAEVADGAADADDQPRTRGGVPSQGAIADWPFDVQPRPRPEAPDAN</sequence>
<keyword evidence="6" id="KW-1185">Reference proteome</keyword>
<feature type="transmembrane region" description="Helical" evidence="3">
    <location>
        <begin position="7"/>
        <end position="32"/>
    </location>
</feature>
<dbReference type="PANTHER" id="PTHR30329">
    <property type="entry name" value="STATOR ELEMENT OF FLAGELLAR MOTOR COMPLEX"/>
    <property type="match status" value="1"/>
</dbReference>
<dbReference type="CDD" id="cd07185">
    <property type="entry name" value="OmpA_C-like"/>
    <property type="match status" value="1"/>
</dbReference>
<keyword evidence="3" id="KW-0812">Transmembrane</keyword>
<evidence type="ECO:0000313" key="5">
    <source>
        <dbReference type="EMBL" id="QXT40331.1"/>
    </source>
</evidence>
<dbReference type="InterPro" id="IPR006665">
    <property type="entry name" value="OmpA-like"/>
</dbReference>
<accession>A0A8F6TWP2</accession>
<dbReference type="PROSITE" id="PS51123">
    <property type="entry name" value="OMPA_2"/>
    <property type="match status" value="1"/>
</dbReference>
<gene>
    <name evidence="5" type="ORF">KYE46_03515</name>
</gene>
<protein>
    <submittedName>
        <fullName evidence="5">OmpA family protein</fullName>
    </submittedName>
</protein>
<dbReference type="AlphaFoldDB" id="A0A8F6TWP2"/>
<dbReference type="KEGG" id="gce:KYE46_03515"/>
<evidence type="ECO:0000259" key="4">
    <source>
        <dbReference type="PROSITE" id="PS51123"/>
    </source>
</evidence>
<dbReference type="RefSeq" id="WP_219003488.1">
    <property type="nucleotide sequence ID" value="NZ_CP079194.1"/>
</dbReference>
<dbReference type="Pfam" id="PF00691">
    <property type="entry name" value="OmpA"/>
    <property type="match status" value="1"/>
</dbReference>
<dbReference type="Proteomes" id="UP000825009">
    <property type="component" value="Chromosome"/>
</dbReference>
<evidence type="ECO:0000313" key="6">
    <source>
        <dbReference type="Proteomes" id="UP000825009"/>
    </source>
</evidence>
<proteinExistence type="predicted"/>
<evidence type="ECO:0000256" key="3">
    <source>
        <dbReference type="SAM" id="Phobius"/>
    </source>
</evidence>
<dbReference type="GO" id="GO:0016020">
    <property type="term" value="C:membrane"/>
    <property type="evidence" value="ECO:0007669"/>
    <property type="project" value="UniProtKB-UniRule"/>
</dbReference>
<keyword evidence="1 3" id="KW-0472">Membrane</keyword>
<feature type="compositionally biased region" description="Basic and acidic residues" evidence="2">
    <location>
        <begin position="642"/>
        <end position="652"/>
    </location>
</feature>
<evidence type="ECO:0000256" key="2">
    <source>
        <dbReference type="SAM" id="MobiDB-lite"/>
    </source>
</evidence>
<feature type="region of interest" description="Disordered" evidence="2">
    <location>
        <begin position="611"/>
        <end position="652"/>
    </location>
</feature>